<evidence type="ECO:0000313" key="3">
    <source>
        <dbReference type="EMBL" id="MBF5055111.1"/>
    </source>
</evidence>
<keyword evidence="4" id="KW-1185">Reference proteome</keyword>
<dbReference type="EMBL" id="ARXX01000004">
    <property type="protein sequence ID" value="MBF5055111.1"/>
    <property type="molecule type" value="Genomic_DNA"/>
</dbReference>
<proteinExistence type="predicted"/>
<feature type="domain" description="DUF4124" evidence="2">
    <location>
        <begin position="23"/>
        <end position="59"/>
    </location>
</feature>
<sequence>MRDHWSQPDQWLTSSRLLDGGGAGRRVYRWRDATGSWQYGQIPPPGVDVQTVEVEAPTIISAEEMRGEGSTAQGK</sequence>
<dbReference type="Pfam" id="PF13511">
    <property type="entry name" value="DUF4124"/>
    <property type="match status" value="1"/>
</dbReference>
<organism evidence="3 4">
    <name type="scientific">Alloalcanivorax profundimaris</name>
    <dbReference type="NCBI Taxonomy" id="2735259"/>
    <lineage>
        <taxon>Bacteria</taxon>
        <taxon>Pseudomonadati</taxon>
        <taxon>Pseudomonadota</taxon>
        <taxon>Gammaproteobacteria</taxon>
        <taxon>Oceanospirillales</taxon>
        <taxon>Alcanivoracaceae</taxon>
        <taxon>Alloalcanivorax</taxon>
    </lineage>
</organism>
<feature type="compositionally biased region" description="Polar residues" evidence="1">
    <location>
        <begin position="7"/>
        <end position="16"/>
    </location>
</feature>
<comment type="caution">
    <text evidence="3">The sequence shown here is derived from an EMBL/GenBank/DDBJ whole genome shotgun (WGS) entry which is preliminary data.</text>
</comment>
<reference evidence="3 4" key="1">
    <citation type="submission" date="2012-09" db="EMBL/GenBank/DDBJ databases">
        <title>Genome Sequence of alkane-degrading Bacterium Alcanivorax sp. 521-1.</title>
        <authorList>
            <person name="Lai Q."/>
            <person name="Shao Z."/>
        </authorList>
    </citation>
    <scope>NUCLEOTIDE SEQUENCE [LARGE SCALE GENOMIC DNA]</scope>
    <source>
        <strain evidence="3 4">521-1</strain>
    </source>
</reference>
<evidence type="ECO:0000256" key="1">
    <source>
        <dbReference type="SAM" id="MobiDB-lite"/>
    </source>
</evidence>
<protein>
    <recommendedName>
        <fullName evidence="2">DUF4124 domain-containing protein</fullName>
    </recommendedName>
</protein>
<evidence type="ECO:0000259" key="2">
    <source>
        <dbReference type="Pfam" id="PF13511"/>
    </source>
</evidence>
<feature type="region of interest" description="Disordered" evidence="1">
    <location>
        <begin position="1"/>
        <end position="22"/>
    </location>
</feature>
<dbReference type="InterPro" id="IPR025392">
    <property type="entry name" value="DUF4124"/>
</dbReference>
<dbReference type="Proteomes" id="UP000662703">
    <property type="component" value="Unassembled WGS sequence"/>
</dbReference>
<name>A0ABS0ALU9_9GAMM</name>
<gene>
    <name evidence="3" type="ORF">Y5W_00405</name>
</gene>
<evidence type="ECO:0000313" key="4">
    <source>
        <dbReference type="Proteomes" id="UP000662703"/>
    </source>
</evidence>
<accession>A0ABS0ALU9</accession>
<dbReference type="RefSeq" id="WP_228548468.1">
    <property type="nucleotide sequence ID" value="NZ_ARXX01000004.1"/>
</dbReference>